<feature type="non-terminal residue" evidence="1">
    <location>
        <position position="146"/>
    </location>
</feature>
<evidence type="ECO:0000313" key="1">
    <source>
        <dbReference type="EMBL" id="KHN78136.1"/>
    </source>
</evidence>
<gene>
    <name evidence="1" type="ORF">Tcan_00854</name>
</gene>
<protein>
    <submittedName>
        <fullName evidence="1">Uncharacterized protein</fullName>
    </submittedName>
</protein>
<sequence>SVFAHSISRQSLHNSSSCSIGYSLLRNCASGCIPNIRMRRGATILLLLSFTLITLAYEEEPAEAVVIQRCVSSNENGARRPSVPPTSCSNSMGDDDCATMFGVSEEIQKQNEDENNSYKVNSTCYNAIGRAVGSQCRSMCALCCEH</sequence>
<dbReference type="AlphaFoldDB" id="A0A0B2V3X0"/>
<feature type="non-terminal residue" evidence="1">
    <location>
        <position position="1"/>
    </location>
</feature>
<dbReference type="Proteomes" id="UP000031036">
    <property type="component" value="Unassembled WGS sequence"/>
</dbReference>
<comment type="caution">
    <text evidence="1">The sequence shown here is derived from an EMBL/GenBank/DDBJ whole genome shotgun (WGS) entry which is preliminary data.</text>
</comment>
<organism evidence="1 2">
    <name type="scientific">Toxocara canis</name>
    <name type="common">Canine roundworm</name>
    <dbReference type="NCBI Taxonomy" id="6265"/>
    <lineage>
        <taxon>Eukaryota</taxon>
        <taxon>Metazoa</taxon>
        <taxon>Ecdysozoa</taxon>
        <taxon>Nematoda</taxon>
        <taxon>Chromadorea</taxon>
        <taxon>Rhabditida</taxon>
        <taxon>Spirurina</taxon>
        <taxon>Ascaridomorpha</taxon>
        <taxon>Ascaridoidea</taxon>
        <taxon>Toxocaridae</taxon>
        <taxon>Toxocara</taxon>
    </lineage>
</organism>
<proteinExistence type="predicted"/>
<name>A0A0B2V3X0_TOXCA</name>
<evidence type="ECO:0000313" key="2">
    <source>
        <dbReference type="Proteomes" id="UP000031036"/>
    </source>
</evidence>
<reference evidence="1 2" key="1">
    <citation type="submission" date="2014-11" db="EMBL/GenBank/DDBJ databases">
        <title>Genetic blueprint of the zoonotic pathogen Toxocara canis.</title>
        <authorList>
            <person name="Zhu X.-Q."/>
            <person name="Korhonen P.K."/>
            <person name="Cai H."/>
            <person name="Young N.D."/>
            <person name="Nejsum P."/>
            <person name="von Samson-Himmelstjerna G."/>
            <person name="Boag P.R."/>
            <person name="Tan P."/>
            <person name="Li Q."/>
            <person name="Min J."/>
            <person name="Yang Y."/>
            <person name="Wang X."/>
            <person name="Fang X."/>
            <person name="Hall R.S."/>
            <person name="Hofmann A."/>
            <person name="Sternberg P.W."/>
            <person name="Jex A.R."/>
            <person name="Gasser R.B."/>
        </authorList>
    </citation>
    <scope>NUCLEOTIDE SEQUENCE [LARGE SCALE GENOMIC DNA]</scope>
    <source>
        <strain evidence="1">PN_DK_2014</strain>
    </source>
</reference>
<keyword evidence="2" id="KW-1185">Reference proteome</keyword>
<dbReference type="EMBL" id="JPKZ01002157">
    <property type="protein sequence ID" value="KHN78136.1"/>
    <property type="molecule type" value="Genomic_DNA"/>
</dbReference>
<accession>A0A0B2V3X0</accession>